<evidence type="ECO:0000259" key="8">
    <source>
        <dbReference type="Pfam" id="PF10150"/>
    </source>
</evidence>
<dbReference type="GO" id="GO:0006364">
    <property type="term" value="P:rRNA processing"/>
    <property type="evidence" value="ECO:0007669"/>
    <property type="project" value="TreeGrafter"/>
</dbReference>
<keyword evidence="7" id="KW-0694">RNA-binding</keyword>
<dbReference type="InterPro" id="IPR004659">
    <property type="entry name" value="RNase_E/G"/>
</dbReference>
<dbReference type="GO" id="GO:0004519">
    <property type="term" value="F:endonuclease activity"/>
    <property type="evidence" value="ECO:0007669"/>
    <property type="project" value="UniProtKB-KW"/>
</dbReference>
<evidence type="ECO:0000256" key="6">
    <source>
        <dbReference type="ARBA" id="ARBA00022842"/>
    </source>
</evidence>
<dbReference type="PANTHER" id="PTHR30001">
    <property type="entry name" value="RIBONUCLEASE"/>
    <property type="match status" value="1"/>
</dbReference>
<proteinExistence type="predicted"/>
<evidence type="ECO:0000256" key="4">
    <source>
        <dbReference type="ARBA" id="ARBA00022759"/>
    </source>
</evidence>
<evidence type="ECO:0000256" key="2">
    <source>
        <dbReference type="ARBA" id="ARBA00022722"/>
    </source>
</evidence>
<dbReference type="GO" id="GO:0046872">
    <property type="term" value="F:metal ion binding"/>
    <property type="evidence" value="ECO:0007669"/>
    <property type="project" value="UniProtKB-KW"/>
</dbReference>
<name>A0A0F9MYM0_9ZZZZ</name>
<dbReference type="PANTHER" id="PTHR30001:SF1">
    <property type="entry name" value="RIBONUCLEASE E_G-LIKE PROTEIN, CHLOROPLASTIC"/>
    <property type="match status" value="1"/>
</dbReference>
<dbReference type="GO" id="GO:0004540">
    <property type="term" value="F:RNA nuclease activity"/>
    <property type="evidence" value="ECO:0007669"/>
    <property type="project" value="InterPro"/>
</dbReference>
<keyword evidence="5" id="KW-0378">Hydrolase</keyword>
<dbReference type="Pfam" id="PF10150">
    <property type="entry name" value="RNase_E_G"/>
    <property type="match status" value="2"/>
</dbReference>
<comment type="cofactor">
    <cofactor evidence="1">
        <name>Mg(2+)</name>
        <dbReference type="ChEBI" id="CHEBI:18420"/>
    </cofactor>
</comment>
<comment type="caution">
    <text evidence="9">The sequence shown here is derived from an EMBL/GenBank/DDBJ whole genome shotgun (WGS) entry which is preliminary data.</text>
</comment>
<accession>A0A0F9MYM0</accession>
<dbReference type="AlphaFoldDB" id="A0A0F9MYM0"/>
<dbReference type="GO" id="GO:0003723">
    <property type="term" value="F:RNA binding"/>
    <property type="evidence" value="ECO:0007669"/>
    <property type="project" value="UniProtKB-KW"/>
</dbReference>
<evidence type="ECO:0000313" key="9">
    <source>
        <dbReference type="EMBL" id="KKN10759.1"/>
    </source>
</evidence>
<keyword evidence="2" id="KW-0540">Nuclease</keyword>
<sequence>MKGRTIVLDHLNGVEAAALIVDGKLDDLLVDSDGPRPGTIYRAIADRPVKGQGGMFLKTPDGSAFLRQIKGLAPGQPILVQVTGHAEPGKAIPVTQKLLFKSRYAIVTPDAPGTNISRSIRNETERDRLLEIAHDAAHGAAHGLILRSSCADAEADDIADDIDAMLSLADKVLGDAATQMEVLAEGDGPHILAWRDWVDPADVVTEAGSFEVHDVLDAIDSLAQPQVNLDGGASMFVEPTRALVAVDVNTGADVSLAAGIKANMACARALPRALRLRGLGGQITLDLAPMPKKDRRPFETALRQAFRADDVETTLIGWTPLGHYELQRKRSRLPISEVLK</sequence>
<dbReference type="GO" id="GO:0016787">
    <property type="term" value="F:hydrolase activity"/>
    <property type="evidence" value="ECO:0007669"/>
    <property type="project" value="UniProtKB-KW"/>
</dbReference>
<evidence type="ECO:0000256" key="7">
    <source>
        <dbReference type="ARBA" id="ARBA00022884"/>
    </source>
</evidence>
<protein>
    <recommendedName>
        <fullName evidence="8">RNA-binding protein AU-1/Ribonuclease E/G domain-containing protein</fullName>
    </recommendedName>
</protein>
<feature type="domain" description="RNA-binding protein AU-1/Ribonuclease E/G" evidence="8">
    <location>
        <begin position="101"/>
        <end position="197"/>
    </location>
</feature>
<organism evidence="9">
    <name type="scientific">marine sediment metagenome</name>
    <dbReference type="NCBI Taxonomy" id="412755"/>
    <lineage>
        <taxon>unclassified sequences</taxon>
        <taxon>metagenomes</taxon>
        <taxon>ecological metagenomes</taxon>
    </lineage>
</organism>
<dbReference type="GO" id="GO:0005737">
    <property type="term" value="C:cytoplasm"/>
    <property type="evidence" value="ECO:0007669"/>
    <property type="project" value="TreeGrafter"/>
</dbReference>
<keyword evidence="6" id="KW-0460">Magnesium</keyword>
<evidence type="ECO:0000256" key="3">
    <source>
        <dbReference type="ARBA" id="ARBA00022723"/>
    </source>
</evidence>
<evidence type="ECO:0000256" key="5">
    <source>
        <dbReference type="ARBA" id="ARBA00022801"/>
    </source>
</evidence>
<evidence type="ECO:0000256" key="1">
    <source>
        <dbReference type="ARBA" id="ARBA00001946"/>
    </source>
</evidence>
<reference evidence="9" key="1">
    <citation type="journal article" date="2015" name="Nature">
        <title>Complex archaea that bridge the gap between prokaryotes and eukaryotes.</title>
        <authorList>
            <person name="Spang A."/>
            <person name="Saw J.H."/>
            <person name="Jorgensen S.L."/>
            <person name="Zaremba-Niedzwiedzka K."/>
            <person name="Martijn J."/>
            <person name="Lind A.E."/>
            <person name="van Eijk R."/>
            <person name="Schleper C."/>
            <person name="Guy L."/>
            <person name="Ettema T.J."/>
        </authorList>
    </citation>
    <scope>NUCLEOTIDE SEQUENCE</scope>
</reference>
<feature type="domain" description="RNA-binding protein AU-1/Ribonuclease E/G" evidence="8">
    <location>
        <begin position="209"/>
        <end position="330"/>
    </location>
</feature>
<dbReference type="InterPro" id="IPR019307">
    <property type="entry name" value="RNA-bd_AU-1/RNase_E/G"/>
</dbReference>
<gene>
    <name evidence="9" type="ORF">LCGC14_1033290</name>
</gene>
<dbReference type="EMBL" id="LAZR01004208">
    <property type="protein sequence ID" value="KKN10759.1"/>
    <property type="molecule type" value="Genomic_DNA"/>
</dbReference>
<keyword evidence="3" id="KW-0479">Metal-binding</keyword>
<keyword evidence="4" id="KW-0255">Endonuclease</keyword>